<feature type="domain" description="HTH crp-type" evidence="1">
    <location>
        <begin position="1"/>
        <end position="44"/>
    </location>
</feature>
<accession>A0AAD2VMQ9</accession>
<dbReference type="EMBL" id="ABEXCJ050000001">
    <property type="protein sequence ID" value="EMR4588211.1"/>
    <property type="molecule type" value="Genomic_DNA"/>
</dbReference>
<organism evidence="2">
    <name type="scientific">Providencia rettgeri</name>
    <dbReference type="NCBI Taxonomy" id="587"/>
    <lineage>
        <taxon>Bacteria</taxon>
        <taxon>Pseudomonadati</taxon>
        <taxon>Pseudomonadota</taxon>
        <taxon>Gammaproteobacteria</taxon>
        <taxon>Enterobacterales</taxon>
        <taxon>Morganellaceae</taxon>
        <taxon>Providencia</taxon>
    </lineage>
</organism>
<evidence type="ECO:0000259" key="1">
    <source>
        <dbReference type="PROSITE" id="PS51063"/>
    </source>
</evidence>
<dbReference type="GO" id="GO:0003677">
    <property type="term" value="F:DNA binding"/>
    <property type="evidence" value="ECO:0007669"/>
    <property type="project" value="InterPro"/>
</dbReference>
<comment type="caution">
    <text evidence="2">The sequence shown here is derived from an EMBL/GenBank/DDBJ whole genome shotgun (WGS) entry which is preliminary data.</text>
</comment>
<dbReference type="PROSITE" id="PS51063">
    <property type="entry name" value="HTH_CRP_2"/>
    <property type="match status" value="1"/>
</dbReference>
<dbReference type="Pfam" id="PF13545">
    <property type="entry name" value="HTH_Crp_2"/>
    <property type="match status" value="1"/>
</dbReference>
<dbReference type="InterPro" id="IPR036390">
    <property type="entry name" value="WH_DNA-bd_sf"/>
</dbReference>
<name>A0AAD2VMQ9_PRORE</name>
<protein>
    <submittedName>
        <fullName evidence="2">Winged helix-turn-helix domain-containing protein</fullName>
    </submittedName>
</protein>
<dbReference type="SUPFAM" id="SSF46785">
    <property type="entry name" value="Winged helix' DNA-binding domain"/>
    <property type="match status" value="1"/>
</dbReference>
<evidence type="ECO:0000313" key="3">
    <source>
        <dbReference type="EMBL" id="EMR4588211.1"/>
    </source>
</evidence>
<dbReference type="RefSeq" id="WP_125890752.1">
    <property type="nucleotide sequence ID" value="NZ_RHRR02000001.1"/>
</dbReference>
<evidence type="ECO:0000313" key="2">
    <source>
        <dbReference type="EMBL" id="ELR5216024.1"/>
    </source>
</evidence>
<dbReference type="InterPro" id="IPR012318">
    <property type="entry name" value="HTH_CRP"/>
</dbReference>
<dbReference type="InterPro" id="IPR036388">
    <property type="entry name" value="WH-like_DNA-bd_sf"/>
</dbReference>
<reference evidence="2" key="1">
    <citation type="submission" date="2023-10" db="EMBL/GenBank/DDBJ databases">
        <authorList>
            <consortium name="Clinical and Environmental Microbiology Branch: Whole genome sequencing antimicrobial resistance pathogens in the healthcare setting"/>
        </authorList>
    </citation>
    <scope>NUCLEOTIDE SEQUENCE</scope>
    <source>
        <strain evidence="2">2020QW-00022</strain>
    </source>
</reference>
<proteinExistence type="predicted"/>
<gene>
    <name evidence="3" type="ORF">M0K77_000467</name>
    <name evidence="2" type="ORF">M0K77_RS02335</name>
</gene>
<dbReference type="AlphaFoldDB" id="A0AAD2VMQ9"/>
<dbReference type="Gene3D" id="1.10.10.10">
    <property type="entry name" value="Winged helix-like DNA-binding domain superfamily/Winged helix DNA-binding domain"/>
    <property type="match status" value="1"/>
</dbReference>
<dbReference type="GO" id="GO:0006355">
    <property type="term" value="P:regulation of DNA-templated transcription"/>
    <property type="evidence" value="ECO:0007669"/>
    <property type="project" value="InterPro"/>
</dbReference>
<sequence length="47" mass="5304">MESRNSLAAMLGVSVRQLNRTLIKLVEGKLIELKGKKIKIINLEKIN</sequence>
<dbReference type="EMBL" id="ABEXCJ040000001">
    <property type="protein sequence ID" value="ELR5216024.1"/>
    <property type="molecule type" value="Genomic_DNA"/>
</dbReference>